<feature type="region of interest" description="Disordered" evidence="5">
    <location>
        <begin position="1"/>
        <end position="20"/>
    </location>
</feature>
<accession>T1GVS5</accession>
<evidence type="ECO:0000256" key="1">
    <source>
        <dbReference type="ARBA" id="ARBA00004123"/>
    </source>
</evidence>
<dbReference type="GO" id="GO:0000981">
    <property type="term" value="F:DNA-binding transcription factor activity, RNA polymerase II-specific"/>
    <property type="evidence" value="ECO:0007669"/>
    <property type="project" value="TreeGrafter"/>
</dbReference>
<keyword evidence="4" id="KW-0539">Nucleus</keyword>
<dbReference type="GO" id="GO:0045893">
    <property type="term" value="P:positive regulation of DNA-templated transcription"/>
    <property type="evidence" value="ECO:0007669"/>
    <property type="project" value="UniProtKB-ARBA"/>
</dbReference>
<evidence type="ECO:0000256" key="5">
    <source>
        <dbReference type="SAM" id="MobiDB-lite"/>
    </source>
</evidence>
<keyword evidence="8" id="KW-1185">Reference proteome</keyword>
<dbReference type="InterPro" id="IPR036388">
    <property type="entry name" value="WH-like_DNA-bd_sf"/>
</dbReference>
<dbReference type="Pfam" id="PF00498">
    <property type="entry name" value="FHA"/>
    <property type="match status" value="1"/>
</dbReference>
<dbReference type="HOGENOM" id="CLU_1040413_0_0_1"/>
<keyword evidence="2" id="KW-0805">Transcription regulation</keyword>
<dbReference type="EMBL" id="CAQQ02141040">
    <property type="status" value="NOT_ANNOTATED_CDS"/>
    <property type="molecule type" value="Genomic_DNA"/>
</dbReference>
<reference evidence="7" key="2">
    <citation type="submission" date="2015-06" db="UniProtKB">
        <authorList>
            <consortium name="EnsemblMetazoa"/>
        </authorList>
    </citation>
    <scope>IDENTIFICATION</scope>
</reference>
<dbReference type="GO" id="GO:0000978">
    <property type="term" value="F:RNA polymerase II cis-regulatory region sequence-specific DNA binding"/>
    <property type="evidence" value="ECO:0007669"/>
    <property type="project" value="TreeGrafter"/>
</dbReference>
<evidence type="ECO:0000313" key="8">
    <source>
        <dbReference type="Proteomes" id="UP000015102"/>
    </source>
</evidence>
<evidence type="ECO:0000256" key="3">
    <source>
        <dbReference type="ARBA" id="ARBA00023163"/>
    </source>
</evidence>
<organism evidence="7 8">
    <name type="scientific">Megaselia scalaris</name>
    <name type="common">Humpbacked fly</name>
    <name type="synonym">Phora scalaris</name>
    <dbReference type="NCBI Taxonomy" id="36166"/>
    <lineage>
        <taxon>Eukaryota</taxon>
        <taxon>Metazoa</taxon>
        <taxon>Ecdysozoa</taxon>
        <taxon>Arthropoda</taxon>
        <taxon>Hexapoda</taxon>
        <taxon>Insecta</taxon>
        <taxon>Pterygota</taxon>
        <taxon>Neoptera</taxon>
        <taxon>Endopterygota</taxon>
        <taxon>Diptera</taxon>
        <taxon>Brachycera</taxon>
        <taxon>Muscomorpha</taxon>
        <taxon>Platypezoidea</taxon>
        <taxon>Phoridae</taxon>
        <taxon>Megaseliini</taxon>
        <taxon>Megaselia</taxon>
    </lineage>
</organism>
<evidence type="ECO:0000259" key="6">
    <source>
        <dbReference type="PROSITE" id="PS50006"/>
    </source>
</evidence>
<dbReference type="PANTHER" id="PTHR45881:SF7">
    <property type="entry name" value="CHECKPOINT SUPPRESSOR 1-LIKE, ISOFORM A-RELATED"/>
    <property type="match status" value="1"/>
</dbReference>
<feature type="domain" description="FHA" evidence="6">
    <location>
        <begin position="63"/>
        <end position="117"/>
    </location>
</feature>
<keyword evidence="3" id="KW-0804">Transcription</keyword>
<dbReference type="PANTHER" id="PTHR45881">
    <property type="entry name" value="CHECKPOINT SUPPRESSOR 1-LIKE, ISOFORM A-RELATED"/>
    <property type="match status" value="1"/>
</dbReference>
<sequence>SNPLQTSDGSPAVVPEHPTATTNQWTEINQSPQKEYQQIVVPPNALGYLRHDNNMLYITENCVVIGRNSSTSSVHFHVAQNSFVSRKHFQVLFDTNTGDFYLSCLSKNGVFVDDVFQRKNSEPTKLPKMCTFRFPSTDIRIIFESFADSDGTIQAKQSLEPTSIDEKAIYSSPLQISIPKSEQKSPYPSPTGTISAANSCPTSPRHNFQDYSVPGNLFQPPSTSNYSNNEHEKPPYSYAQLIVQSIAAAPDKQLTLAVLAYYSMYLSE</sequence>
<dbReference type="GO" id="GO:0005634">
    <property type="term" value="C:nucleus"/>
    <property type="evidence" value="ECO:0007669"/>
    <property type="project" value="UniProtKB-SubCell"/>
</dbReference>
<protein>
    <recommendedName>
        <fullName evidence="6">FHA domain-containing protein</fullName>
    </recommendedName>
</protein>
<dbReference type="EnsemblMetazoa" id="MESCA007891-RA">
    <property type="protein sequence ID" value="MESCA007891-PA"/>
    <property type="gene ID" value="MESCA007891"/>
</dbReference>
<dbReference type="Proteomes" id="UP000015102">
    <property type="component" value="Unassembled WGS sequence"/>
</dbReference>
<dbReference type="InterPro" id="IPR000253">
    <property type="entry name" value="FHA_dom"/>
</dbReference>
<dbReference type="STRING" id="36166.T1GVS5"/>
<dbReference type="SUPFAM" id="SSF49879">
    <property type="entry name" value="SMAD/FHA domain"/>
    <property type="match status" value="1"/>
</dbReference>
<reference evidence="8" key="1">
    <citation type="submission" date="2013-02" db="EMBL/GenBank/DDBJ databases">
        <authorList>
            <person name="Hughes D."/>
        </authorList>
    </citation>
    <scope>NUCLEOTIDE SEQUENCE</scope>
    <source>
        <strain>Durham</strain>
        <strain evidence="8">NC isolate 2 -- Noor lab</strain>
    </source>
</reference>
<dbReference type="AlphaFoldDB" id="T1GVS5"/>
<dbReference type="EMBL" id="CAQQ02141041">
    <property type="status" value="NOT_ANNOTATED_CDS"/>
    <property type="molecule type" value="Genomic_DNA"/>
</dbReference>
<dbReference type="Gene3D" id="2.60.200.20">
    <property type="match status" value="1"/>
</dbReference>
<dbReference type="Gene3D" id="1.10.10.10">
    <property type="entry name" value="Winged helix-like DNA-binding domain superfamily/Winged helix DNA-binding domain"/>
    <property type="match status" value="1"/>
</dbReference>
<dbReference type="PROSITE" id="PS50006">
    <property type="entry name" value="FHA_DOMAIN"/>
    <property type="match status" value="1"/>
</dbReference>
<evidence type="ECO:0000256" key="2">
    <source>
        <dbReference type="ARBA" id="ARBA00023015"/>
    </source>
</evidence>
<dbReference type="InterPro" id="IPR008984">
    <property type="entry name" value="SMAD_FHA_dom_sf"/>
</dbReference>
<evidence type="ECO:0000313" key="7">
    <source>
        <dbReference type="EnsemblMetazoa" id="MESCA007891-PA"/>
    </source>
</evidence>
<feature type="region of interest" description="Disordered" evidence="5">
    <location>
        <begin position="179"/>
        <end position="202"/>
    </location>
</feature>
<evidence type="ECO:0000256" key="4">
    <source>
        <dbReference type="ARBA" id="ARBA00023242"/>
    </source>
</evidence>
<comment type="subcellular location">
    <subcellularLocation>
        <location evidence="1">Nucleus</location>
    </subcellularLocation>
</comment>
<name>T1GVS5_MEGSC</name>
<dbReference type="SMART" id="SM00240">
    <property type="entry name" value="FHA"/>
    <property type="match status" value="1"/>
</dbReference>
<proteinExistence type="predicted"/>